<dbReference type="GO" id="GO:0016020">
    <property type="term" value="C:membrane"/>
    <property type="evidence" value="ECO:0007669"/>
    <property type="project" value="UniProtKB-SubCell"/>
</dbReference>
<evidence type="ECO:0000313" key="8">
    <source>
        <dbReference type="Proteomes" id="UP000018468"/>
    </source>
</evidence>
<keyword evidence="5 6" id="KW-0472">Membrane</keyword>
<proteinExistence type="inferred from homology"/>
<evidence type="ECO:0000256" key="3">
    <source>
        <dbReference type="ARBA" id="ARBA00022692"/>
    </source>
</evidence>
<keyword evidence="3 6" id="KW-0812">Transmembrane</keyword>
<comment type="subcellular location">
    <subcellularLocation>
        <location evidence="1">Membrane</location>
        <topology evidence="1">Multi-pass membrane protein</topology>
    </subcellularLocation>
</comment>
<organism evidence="7 8">
    <name type="scientific">Lepisosteus oculatus</name>
    <name type="common">Spotted gar</name>
    <dbReference type="NCBI Taxonomy" id="7918"/>
    <lineage>
        <taxon>Eukaryota</taxon>
        <taxon>Metazoa</taxon>
        <taxon>Chordata</taxon>
        <taxon>Craniata</taxon>
        <taxon>Vertebrata</taxon>
        <taxon>Euteleostomi</taxon>
        <taxon>Actinopterygii</taxon>
        <taxon>Neopterygii</taxon>
        <taxon>Holostei</taxon>
        <taxon>Semionotiformes</taxon>
        <taxon>Lepisosteidae</taxon>
        <taxon>Lepisosteus</taxon>
    </lineage>
</organism>
<dbReference type="GeneID" id="102688866"/>
<dbReference type="Bgee" id="ENSLOCG00000008189">
    <property type="expression patterns" value="Expressed in pharyngeal gill and 8 other cell types or tissues"/>
</dbReference>
<dbReference type="KEGG" id="loc:102688866"/>
<dbReference type="eggNOG" id="ENOG502S373">
    <property type="taxonomic scope" value="Eukaryota"/>
</dbReference>
<feature type="transmembrane region" description="Helical" evidence="6">
    <location>
        <begin position="154"/>
        <end position="173"/>
    </location>
</feature>
<evidence type="ECO:0000313" key="7">
    <source>
        <dbReference type="Ensembl" id="ENSLOCP00000009939.1"/>
    </source>
</evidence>
<dbReference type="AlphaFoldDB" id="W5MNI0"/>
<name>W5MNI0_LEPOC</name>
<dbReference type="Proteomes" id="UP000018468">
    <property type="component" value="Linkage group LG11"/>
</dbReference>
<dbReference type="InParanoid" id="W5MNI0"/>
<comment type="similarity">
    <text evidence="2">Belongs to the MS4A family.</text>
</comment>
<dbReference type="InterPro" id="IPR030417">
    <property type="entry name" value="MS4A"/>
</dbReference>
<evidence type="ECO:0000256" key="4">
    <source>
        <dbReference type="ARBA" id="ARBA00022989"/>
    </source>
</evidence>
<keyword evidence="4 6" id="KW-1133">Transmembrane helix</keyword>
<reference evidence="7" key="3">
    <citation type="submission" date="2025-09" db="UniProtKB">
        <authorList>
            <consortium name="Ensembl"/>
        </authorList>
    </citation>
    <scope>IDENTIFICATION</scope>
</reference>
<dbReference type="PANTHER" id="PTHR23320">
    <property type="entry name" value="MEMBRANE-SPANNING 4-DOMAINS SUBFAMILY A MS4A -RELATED"/>
    <property type="match status" value="1"/>
</dbReference>
<reference evidence="8" key="1">
    <citation type="submission" date="2011-12" db="EMBL/GenBank/DDBJ databases">
        <title>The Draft Genome of Lepisosteus oculatus.</title>
        <authorList>
            <consortium name="The Broad Institute Genome Assembly &amp; Analysis Group"/>
            <consortium name="Computational R&amp;D Group"/>
            <consortium name="and Sequencing Platform"/>
            <person name="Di Palma F."/>
            <person name="Alfoldi J."/>
            <person name="Johnson J."/>
            <person name="Berlin A."/>
            <person name="Gnerre S."/>
            <person name="Jaffe D."/>
            <person name="MacCallum I."/>
            <person name="Young S."/>
            <person name="Walker B.J."/>
            <person name="Lander E.S."/>
            <person name="Lindblad-Toh K."/>
        </authorList>
    </citation>
    <scope>NUCLEOTIDE SEQUENCE [LARGE SCALE GENOMIC DNA]</scope>
</reference>
<dbReference type="EMBL" id="AHAT01020250">
    <property type="status" value="NOT_ANNOTATED_CDS"/>
    <property type="molecule type" value="Genomic_DNA"/>
</dbReference>
<dbReference type="GeneTree" id="ENSGT00970000193711"/>
<sequence length="208" mass="23047">MGGLTYMSDHTMVITIPFSMFSDETEDVKVLETFNCVFKDAYKVFLKGQPKALGTAQIFIGLLSISFGLLLYQYDIGSLLSTLPSMLFIVSGTLSYSAGSAPNMLVMKTSFVMNILSFFWSIAALVLTIINVPCTRQSDSNCETIRNMIRGIQIMNAALLVLEVVIDVVLLHWESKAVFRPHFNVLPVIYLKQDVAERSTAHPSSSSK</sequence>
<feature type="transmembrane region" description="Helical" evidence="6">
    <location>
        <begin position="111"/>
        <end position="133"/>
    </location>
</feature>
<dbReference type="InterPro" id="IPR007237">
    <property type="entry name" value="CD20-like"/>
</dbReference>
<dbReference type="HOGENOM" id="CLU_1447186_0_0_1"/>
<feature type="transmembrane region" description="Helical" evidence="6">
    <location>
        <begin position="52"/>
        <end position="72"/>
    </location>
</feature>
<keyword evidence="8" id="KW-1185">Reference proteome</keyword>
<dbReference type="OrthoDB" id="8791662at2759"/>
<evidence type="ECO:0000256" key="1">
    <source>
        <dbReference type="ARBA" id="ARBA00004141"/>
    </source>
</evidence>
<dbReference type="OMA" id="NILSFFW"/>
<protein>
    <submittedName>
        <fullName evidence="7">Si:ch211-269k10.5</fullName>
    </submittedName>
</protein>
<dbReference type="Pfam" id="PF04103">
    <property type="entry name" value="CD20"/>
    <property type="match status" value="1"/>
</dbReference>
<feature type="transmembrane region" description="Helical" evidence="6">
    <location>
        <begin position="79"/>
        <end position="99"/>
    </location>
</feature>
<evidence type="ECO:0000256" key="6">
    <source>
        <dbReference type="SAM" id="Phobius"/>
    </source>
</evidence>
<dbReference type="RefSeq" id="XP_015213102.1">
    <property type="nucleotide sequence ID" value="XM_015357616.2"/>
</dbReference>
<evidence type="ECO:0000256" key="5">
    <source>
        <dbReference type="ARBA" id="ARBA00023136"/>
    </source>
</evidence>
<evidence type="ECO:0000256" key="2">
    <source>
        <dbReference type="ARBA" id="ARBA00009565"/>
    </source>
</evidence>
<dbReference type="PANTHER" id="PTHR23320:SF128">
    <property type="entry name" value="MEMBRANE-SPANNING 4-DOMAINS SUBFAMILY A MEMBER 4A"/>
    <property type="match status" value="1"/>
</dbReference>
<dbReference type="Ensembl" id="ENSLOCT00000009951.1">
    <property type="protein sequence ID" value="ENSLOCP00000009939.1"/>
    <property type="gene ID" value="ENSLOCG00000008189.1"/>
</dbReference>
<reference evidence="7" key="2">
    <citation type="submission" date="2025-08" db="UniProtKB">
        <authorList>
            <consortium name="Ensembl"/>
        </authorList>
    </citation>
    <scope>IDENTIFICATION</scope>
</reference>
<accession>W5MNI0</accession>